<evidence type="ECO:0000313" key="3">
    <source>
        <dbReference type="Proteomes" id="UP000285310"/>
    </source>
</evidence>
<comment type="caution">
    <text evidence="2">The sequence shown here is derived from an EMBL/GenBank/DDBJ whole genome shotgun (WGS) entry which is preliminary data.</text>
</comment>
<reference evidence="2 3" key="1">
    <citation type="submission" date="2013-10" db="EMBL/GenBank/DDBJ databases">
        <title>Salinisphaera japonica YTM-1 Genome Sequencing.</title>
        <authorList>
            <person name="Lai Q."/>
            <person name="Li C."/>
            <person name="Shao Z."/>
        </authorList>
    </citation>
    <scope>NUCLEOTIDE SEQUENCE [LARGE SCALE GENOMIC DNA]</scope>
    <source>
        <strain evidence="2 3">YTM-1</strain>
    </source>
</reference>
<dbReference type="PANTHER" id="PTHR37483:SF1">
    <property type="entry name" value="UPF0125 PROTEIN RATB"/>
    <property type="match status" value="1"/>
</dbReference>
<evidence type="ECO:0000256" key="1">
    <source>
        <dbReference type="ARBA" id="ARBA00010645"/>
    </source>
</evidence>
<evidence type="ECO:0000313" key="2">
    <source>
        <dbReference type="EMBL" id="ROO29318.1"/>
    </source>
</evidence>
<gene>
    <name evidence="2" type="ORF">SAJA_06710</name>
</gene>
<protein>
    <submittedName>
        <fullName evidence="2">Electron transporter</fullName>
    </submittedName>
</protein>
<dbReference type="AlphaFoldDB" id="A0A423PUP8"/>
<dbReference type="InterPro" id="IPR037021">
    <property type="entry name" value="RnfH_sf"/>
</dbReference>
<dbReference type="Pfam" id="PF03658">
    <property type="entry name" value="Ub-RnfH"/>
    <property type="match status" value="1"/>
</dbReference>
<name>A0A423PUP8_9GAMM</name>
<dbReference type="PANTHER" id="PTHR37483">
    <property type="entry name" value="UPF0125 PROTEIN RATB"/>
    <property type="match status" value="1"/>
</dbReference>
<sequence>MSESFCVEVILALPETCHRRWVYGDAAATVGRAVAASALDQLCHDVAGAWPSAYGIHGRRVGGDHLTSHGVRIEVLRALTIDPKAARHNRVASARAARRRAGDQIPD</sequence>
<dbReference type="Gene3D" id="3.10.20.280">
    <property type="entry name" value="RnfH-like"/>
    <property type="match status" value="1"/>
</dbReference>
<organism evidence="2 3">
    <name type="scientific">Salinisphaera japonica YTM-1</name>
    <dbReference type="NCBI Taxonomy" id="1209778"/>
    <lineage>
        <taxon>Bacteria</taxon>
        <taxon>Pseudomonadati</taxon>
        <taxon>Pseudomonadota</taxon>
        <taxon>Gammaproteobacteria</taxon>
        <taxon>Salinisphaerales</taxon>
        <taxon>Salinisphaeraceae</taxon>
        <taxon>Salinisphaera</taxon>
    </lineage>
</organism>
<dbReference type="Proteomes" id="UP000285310">
    <property type="component" value="Unassembled WGS sequence"/>
</dbReference>
<dbReference type="InterPro" id="IPR005346">
    <property type="entry name" value="RnfH"/>
</dbReference>
<dbReference type="InterPro" id="IPR016155">
    <property type="entry name" value="Mopterin_synth/thiamin_S_b"/>
</dbReference>
<dbReference type="EMBL" id="AYKG01000016">
    <property type="protein sequence ID" value="ROO29318.1"/>
    <property type="molecule type" value="Genomic_DNA"/>
</dbReference>
<accession>A0A423PUP8</accession>
<proteinExistence type="inferred from homology"/>
<comment type="similarity">
    <text evidence="1">Belongs to the UPF0125 (RnfH) family.</text>
</comment>
<dbReference type="SUPFAM" id="SSF54285">
    <property type="entry name" value="MoaD/ThiS"/>
    <property type="match status" value="1"/>
</dbReference>
<dbReference type="RefSeq" id="WP_184999779.1">
    <property type="nucleotide sequence ID" value="NZ_AYKG01000016.1"/>
</dbReference>
<dbReference type="InParanoid" id="A0A423PUP8"/>
<keyword evidence="3" id="KW-1185">Reference proteome</keyword>